<evidence type="ECO:0000313" key="2">
    <source>
        <dbReference type="Proteomes" id="UP000005268"/>
    </source>
</evidence>
<name>I3UVV2_PSEPU</name>
<dbReference type="KEGG" id="ppi:YSA_05270"/>
<dbReference type="HOGENOM" id="CLU_3256627_0_0_6"/>
<reference evidence="1 2" key="1">
    <citation type="journal article" date="2012" name="J. Bacteriol.">
        <title>Complete Genome Sequence of the Naphthalene-Degrading Pseudomonas putida Strain ND6.</title>
        <authorList>
            <person name="Li S."/>
            <person name="Zhao H."/>
            <person name="Li Y."/>
            <person name="Niu S."/>
            <person name="Cai B."/>
        </authorList>
    </citation>
    <scope>NUCLEOTIDE SEQUENCE [LARGE SCALE GENOMIC DNA]</scope>
    <source>
        <strain evidence="1 2">ND6</strain>
    </source>
</reference>
<evidence type="ECO:0000313" key="1">
    <source>
        <dbReference type="EMBL" id="AFK69623.1"/>
    </source>
</evidence>
<sequence>MAALGSDLTDANDPPLSSITVDTVQLKDDGSVNCVTLLLHSK</sequence>
<dbReference type="AlphaFoldDB" id="I3UVV2"/>
<dbReference type="Proteomes" id="UP000005268">
    <property type="component" value="Chromosome"/>
</dbReference>
<protein>
    <submittedName>
        <fullName evidence="1">Uncharacterized protein</fullName>
    </submittedName>
</protein>
<proteinExistence type="predicted"/>
<gene>
    <name evidence="1" type="ORF">YSA_05270</name>
</gene>
<accession>I3UVV2</accession>
<organism evidence="1 2">
    <name type="scientific">Pseudomonas putida ND6</name>
    <dbReference type="NCBI Taxonomy" id="231023"/>
    <lineage>
        <taxon>Bacteria</taxon>
        <taxon>Pseudomonadati</taxon>
        <taxon>Pseudomonadota</taxon>
        <taxon>Gammaproteobacteria</taxon>
        <taxon>Pseudomonadales</taxon>
        <taxon>Pseudomonadaceae</taxon>
        <taxon>Pseudomonas</taxon>
    </lineage>
</organism>
<dbReference type="EMBL" id="CP003588">
    <property type="protein sequence ID" value="AFK69623.1"/>
    <property type="molecule type" value="Genomic_DNA"/>
</dbReference>